<gene>
    <name evidence="1" type="ORF">SAMN04489747_0077</name>
</gene>
<name>A0A1G6RNP0_9ACTN</name>
<evidence type="ECO:0000313" key="2">
    <source>
        <dbReference type="Proteomes" id="UP000198546"/>
    </source>
</evidence>
<dbReference type="Gene3D" id="3.40.50.1010">
    <property type="entry name" value="5'-nuclease"/>
    <property type="match status" value="1"/>
</dbReference>
<sequence length="133" mass="14492">MARFVIDAPTLLHVVGTPLTVHAGHQLVAPNAIRTQALALLLAAVGRGELTEREALQQHDRLTELRMRLLGDRVSRRTAWRIAREHGWDTLHEAEYLAVTRLQADALVTVDPAMAALAEGLVPLRGVEALTAG</sequence>
<dbReference type="EMBL" id="LT629688">
    <property type="protein sequence ID" value="SDD06259.1"/>
    <property type="molecule type" value="Genomic_DNA"/>
</dbReference>
<proteinExistence type="predicted"/>
<evidence type="ECO:0000313" key="1">
    <source>
        <dbReference type="EMBL" id="SDD06259.1"/>
    </source>
</evidence>
<keyword evidence="2" id="KW-1185">Reference proteome</keyword>
<accession>A0A1G6RNP0</accession>
<evidence type="ECO:0008006" key="3">
    <source>
        <dbReference type="Google" id="ProtNLM"/>
    </source>
</evidence>
<dbReference type="AlphaFoldDB" id="A0A1G6RNP0"/>
<organism evidence="1 2">
    <name type="scientific">Auraticoccus monumenti</name>
    <dbReference type="NCBI Taxonomy" id="675864"/>
    <lineage>
        <taxon>Bacteria</taxon>
        <taxon>Bacillati</taxon>
        <taxon>Actinomycetota</taxon>
        <taxon>Actinomycetes</taxon>
        <taxon>Propionibacteriales</taxon>
        <taxon>Propionibacteriaceae</taxon>
        <taxon>Auraticoccus</taxon>
    </lineage>
</organism>
<reference evidence="1 2" key="1">
    <citation type="submission" date="2016-10" db="EMBL/GenBank/DDBJ databases">
        <authorList>
            <person name="de Groot N.N."/>
        </authorList>
    </citation>
    <scope>NUCLEOTIDE SEQUENCE [LARGE SCALE GENOMIC DNA]</scope>
    <source>
        <strain evidence="1 2">MON 2.2</strain>
    </source>
</reference>
<protein>
    <recommendedName>
        <fullName evidence="3">PIN domain-containing protein</fullName>
    </recommendedName>
</protein>
<dbReference type="Proteomes" id="UP000198546">
    <property type="component" value="Chromosome i"/>
</dbReference>